<feature type="transmembrane region" description="Helical" evidence="6">
    <location>
        <begin position="265"/>
        <end position="282"/>
    </location>
</feature>
<dbReference type="NCBIfam" id="TIGR00361">
    <property type="entry name" value="ComEC_Rec2"/>
    <property type="match status" value="1"/>
</dbReference>
<evidence type="ECO:0000256" key="5">
    <source>
        <dbReference type="ARBA" id="ARBA00023136"/>
    </source>
</evidence>
<dbReference type="InterPro" id="IPR004477">
    <property type="entry name" value="ComEC_N"/>
</dbReference>
<sequence>MIAFYIFLSFITGCIIVKSPLLGLFFLIILCISCSRRLGQRQVLWFLPVVLLPMPFLNGDEQEAPPSVIEGLTVIDYKYYRDEVHYVVSSGGETYELFTENPALEAIGTYCTGRFDVAAVREQRNFLKQDDALRLTVNDLRGRIYLETLEGRSCIEQDKDFPMWLAQLRYLYMQKVLTYTDHSYKFDLLTLTVGNKSYIENDFFDSLQKLGIYHLYVISGTHVAFITAVLYFAFRKMRMTSRTVKVLLILSLLMFYMLNIFSPSVFRSVFMAVMLIITSFFRKKPYLTVISLTALIQLAFNPYIVFHAGFQLSYITTYFILLSRPFLHGNTPLVQLIQITLIAEVSTLLVILIQFNELSISGIFMNMVFVPLFSMLVFPMVIMFQFFLMLPYMPAVDHLYNMVFSTLQEVIYFLANIIRHRFSIKNLIDPVHVAIAVLSYMMAVNICRLKFLKACLLGGVFMTVIFAANALDRDDFTFTMIDVGQGDAFLIEDHMSDTTVLIDTGGEFTFGERESMLAERTVLPYLKERGIDDIDLLILSHMDIDHVGEVGDVLDKKNVKNLLVNTDDPKYEAWSENYIHGTYNGNILRSEDVKNITAGHILIENLTLGNDSWPADSNDASIVLKVTLGHYDFLMTGDVTEAMERRLAEAHGRLDADILKLAHHGSDTSSSAEFLELVQPDHVLISAGAGNQYGHPHKEVLERVAHTNILNSAEAGMVQLNIRHDTLCTTSRLDASLDECTKKRAE</sequence>
<evidence type="ECO:0000256" key="1">
    <source>
        <dbReference type="ARBA" id="ARBA00004651"/>
    </source>
</evidence>
<keyword evidence="2" id="KW-1003">Cell membrane</keyword>
<feature type="transmembrane region" description="Helical" evidence="6">
    <location>
        <begin position="243"/>
        <end position="259"/>
    </location>
</feature>
<dbReference type="InterPro" id="IPR004797">
    <property type="entry name" value="Competence_ComEC/Rec2"/>
</dbReference>
<dbReference type="GO" id="GO:0005886">
    <property type="term" value="C:plasma membrane"/>
    <property type="evidence" value="ECO:0007669"/>
    <property type="project" value="UniProtKB-SubCell"/>
</dbReference>
<dbReference type="Proteomes" id="UP000219412">
    <property type="component" value="Unassembled WGS sequence"/>
</dbReference>
<feature type="domain" description="Metallo-beta-lactamase" evidence="7">
    <location>
        <begin position="485"/>
        <end position="689"/>
    </location>
</feature>
<dbReference type="SUPFAM" id="SSF56281">
    <property type="entry name" value="Metallo-hydrolase/oxidoreductase"/>
    <property type="match status" value="1"/>
</dbReference>
<dbReference type="EMBL" id="OBQF01000001">
    <property type="protein sequence ID" value="SOC38520.1"/>
    <property type="molecule type" value="Genomic_DNA"/>
</dbReference>
<reference evidence="9" key="1">
    <citation type="submission" date="2017-08" db="EMBL/GenBank/DDBJ databases">
        <authorList>
            <person name="Varghese N."/>
            <person name="Submissions S."/>
        </authorList>
    </citation>
    <scope>NUCLEOTIDE SEQUENCE [LARGE SCALE GENOMIC DNA]</scope>
    <source>
        <strain evidence="9">DSM 23173</strain>
    </source>
</reference>
<evidence type="ECO:0000313" key="8">
    <source>
        <dbReference type="EMBL" id="SOC38520.1"/>
    </source>
</evidence>
<evidence type="ECO:0000256" key="2">
    <source>
        <dbReference type="ARBA" id="ARBA00022475"/>
    </source>
</evidence>
<evidence type="ECO:0000256" key="4">
    <source>
        <dbReference type="ARBA" id="ARBA00022989"/>
    </source>
</evidence>
<feature type="transmembrane region" description="Helical" evidence="6">
    <location>
        <begin position="213"/>
        <end position="234"/>
    </location>
</feature>
<dbReference type="NCBIfam" id="TIGR00360">
    <property type="entry name" value="ComEC_N-term"/>
    <property type="match status" value="1"/>
</dbReference>
<keyword evidence="9" id="KW-1185">Reference proteome</keyword>
<dbReference type="PANTHER" id="PTHR30619:SF7">
    <property type="entry name" value="BETA-LACTAMASE DOMAIN PROTEIN"/>
    <property type="match status" value="1"/>
</dbReference>
<evidence type="ECO:0000256" key="3">
    <source>
        <dbReference type="ARBA" id="ARBA00022692"/>
    </source>
</evidence>
<gene>
    <name evidence="8" type="ORF">SAMN05878391_0440</name>
</gene>
<dbReference type="GO" id="GO:0030420">
    <property type="term" value="P:establishment of competence for transformation"/>
    <property type="evidence" value="ECO:0007669"/>
    <property type="project" value="InterPro"/>
</dbReference>
<dbReference type="InterPro" id="IPR035681">
    <property type="entry name" value="ComA-like_MBL"/>
</dbReference>
<dbReference type="Pfam" id="PF03772">
    <property type="entry name" value="Competence"/>
    <property type="match status" value="1"/>
</dbReference>
<dbReference type="InterPro" id="IPR052159">
    <property type="entry name" value="Competence_DNA_uptake"/>
</dbReference>
<keyword evidence="5 6" id="KW-0472">Membrane</keyword>
<evidence type="ECO:0000259" key="7">
    <source>
        <dbReference type="SMART" id="SM00849"/>
    </source>
</evidence>
<accession>A0A285U9D7</accession>
<feature type="transmembrane region" description="Helical" evidence="6">
    <location>
        <begin position="367"/>
        <end position="392"/>
    </location>
</feature>
<feature type="transmembrane region" description="Helical" evidence="6">
    <location>
        <begin position="6"/>
        <end position="31"/>
    </location>
</feature>
<comment type="subcellular location">
    <subcellularLocation>
        <location evidence="1">Cell membrane</location>
        <topology evidence="1">Multi-pass membrane protein</topology>
    </subcellularLocation>
</comment>
<dbReference type="CDD" id="cd07731">
    <property type="entry name" value="ComA-like_MBL-fold"/>
    <property type="match status" value="1"/>
</dbReference>
<organism evidence="8 9">
    <name type="scientific">Salinicoccus kekensis</name>
    <dbReference type="NCBI Taxonomy" id="714307"/>
    <lineage>
        <taxon>Bacteria</taxon>
        <taxon>Bacillati</taxon>
        <taxon>Bacillota</taxon>
        <taxon>Bacilli</taxon>
        <taxon>Bacillales</taxon>
        <taxon>Staphylococcaceae</taxon>
        <taxon>Salinicoccus</taxon>
    </lineage>
</organism>
<feature type="transmembrane region" description="Helical" evidence="6">
    <location>
        <begin position="451"/>
        <end position="471"/>
    </location>
</feature>
<keyword evidence="4 6" id="KW-1133">Transmembrane helix</keyword>
<dbReference type="Gene3D" id="3.60.15.10">
    <property type="entry name" value="Ribonuclease Z/Hydroxyacylglutathione hydrolase-like"/>
    <property type="match status" value="1"/>
</dbReference>
<dbReference type="Pfam" id="PF00753">
    <property type="entry name" value="Lactamase_B"/>
    <property type="match status" value="1"/>
</dbReference>
<feature type="transmembrane region" description="Helical" evidence="6">
    <location>
        <begin position="398"/>
        <end position="415"/>
    </location>
</feature>
<dbReference type="AlphaFoldDB" id="A0A285U9D7"/>
<dbReference type="OrthoDB" id="9761531at2"/>
<dbReference type="PANTHER" id="PTHR30619">
    <property type="entry name" value="DNA INTERNALIZATION/COMPETENCE PROTEIN COMEC/REC2"/>
    <property type="match status" value="1"/>
</dbReference>
<dbReference type="SMART" id="SM00849">
    <property type="entry name" value="Lactamase_B"/>
    <property type="match status" value="1"/>
</dbReference>
<keyword evidence="3 6" id="KW-0812">Transmembrane</keyword>
<protein>
    <submittedName>
        <fullName evidence="8">Competence protein ComEC</fullName>
    </submittedName>
</protein>
<proteinExistence type="predicted"/>
<name>A0A285U9D7_9STAP</name>
<dbReference type="InterPro" id="IPR036866">
    <property type="entry name" value="RibonucZ/Hydroxyglut_hydro"/>
</dbReference>
<evidence type="ECO:0000313" key="9">
    <source>
        <dbReference type="Proteomes" id="UP000219412"/>
    </source>
</evidence>
<dbReference type="InterPro" id="IPR001279">
    <property type="entry name" value="Metallo-B-lactamas"/>
</dbReference>
<evidence type="ECO:0000256" key="6">
    <source>
        <dbReference type="SAM" id="Phobius"/>
    </source>
</evidence>
<feature type="transmembrane region" description="Helical" evidence="6">
    <location>
        <begin position="333"/>
        <end position="355"/>
    </location>
</feature>